<dbReference type="EMBL" id="JACOPQ010000010">
    <property type="protein sequence ID" value="MBC5737837.1"/>
    <property type="molecule type" value="Genomic_DNA"/>
</dbReference>
<dbReference type="GO" id="GO:0002161">
    <property type="term" value="F:aminoacyl-tRNA deacylase activity"/>
    <property type="evidence" value="ECO:0007669"/>
    <property type="project" value="InterPro"/>
</dbReference>
<organism evidence="3 4">
    <name type="scientific">Lawsonibacter faecis</name>
    <dbReference type="NCBI Taxonomy" id="2763052"/>
    <lineage>
        <taxon>Bacteria</taxon>
        <taxon>Bacillati</taxon>
        <taxon>Bacillota</taxon>
        <taxon>Clostridia</taxon>
        <taxon>Eubacteriales</taxon>
        <taxon>Oscillospiraceae</taxon>
        <taxon>Lawsonibacter</taxon>
    </lineage>
</organism>
<reference evidence="3" key="1">
    <citation type="submission" date="2020-08" db="EMBL/GenBank/DDBJ databases">
        <title>Genome public.</title>
        <authorList>
            <person name="Liu C."/>
            <person name="Sun Q."/>
        </authorList>
    </citation>
    <scope>NUCLEOTIDE SEQUENCE</scope>
    <source>
        <strain evidence="3">NSJ-52</strain>
    </source>
</reference>
<dbReference type="PANTHER" id="PTHR31423">
    <property type="entry name" value="YBAK DOMAIN-CONTAINING PROTEIN"/>
    <property type="match status" value="1"/>
</dbReference>
<name>A0A8J6M8F2_9FIRM</name>
<dbReference type="Gene3D" id="3.90.960.10">
    <property type="entry name" value="YbaK/aminoacyl-tRNA synthetase-associated domain"/>
    <property type="match status" value="1"/>
</dbReference>
<evidence type="ECO:0000259" key="2">
    <source>
        <dbReference type="Pfam" id="PF04073"/>
    </source>
</evidence>
<keyword evidence="4" id="KW-1185">Reference proteome</keyword>
<dbReference type="InterPro" id="IPR036754">
    <property type="entry name" value="YbaK/aa-tRNA-synt-asso_dom_sf"/>
</dbReference>
<dbReference type="Proteomes" id="UP000607645">
    <property type="component" value="Unassembled WGS sequence"/>
</dbReference>
<sequence>MDAVEPRERKQFMYDALNALGIPYEVTEHPAAFTVEEIDGLNLPHGELIAKNLFLRDDKGRRHFLLVLRKEKRADLKAVAAAMGLGRLGFASEERLERFLGLKKGSVSPLGVLNDGARCVEVLLDADLQELPGIMVHPNDNTASVLLRVEDLARLIRAHGSRVTWITI</sequence>
<dbReference type="PANTHER" id="PTHR31423:SF3">
    <property type="entry name" value="PROLYL-TRNA SYNTHETASE ASSOCIATED DOMAIN-CONTAINING PROTEIN 1-RELATED"/>
    <property type="match status" value="1"/>
</dbReference>
<feature type="domain" description="YbaK/aminoacyl-tRNA synthetase-associated" evidence="2">
    <location>
        <begin position="29"/>
        <end position="155"/>
    </location>
</feature>
<dbReference type="Pfam" id="PF04073">
    <property type="entry name" value="tRNA_edit"/>
    <property type="match status" value="1"/>
</dbReference>
<gene>
    <name evidence="3" type="ORF">H8S62_12550</name>
</gene>
<evidence type="ECO:0000256" key="1">
    <source>
        <dbReference type="ARBA" id="ARBA00010201"/>
    </source>
</evidence>
<dbReference type="InterPro" id="IPR007214">
    <property type="entry name" value="YbaK/aa-tRNA-synth-assoc-dom"/>
</dbReference>
<evidence type="ECO:0000313" key="3">
    <source>
        <dbReference type="EMBL" id="MBC5737837.1"/>
    </source>
</evidence>
<comment type="caution">
    <text evidence="3">The sequence shown here is derived from an EMBL/GenBank/DDBJ whole genome shotgun (WGS) entry which is preliminary data.</text>
</comment>
<dbReference type="InterPro" id="IPR040285">
    <property type="entry name" value="ProX/PRXD1"/>
</dbReference>
<dbReference type="AlphaFoldDB" id="A0A8J6M8F2"/>
<dbReference type="CDD" id="cd04335">
    <property type="entry name" value="PrdX_deacylase"/>
    <property type="match status" value="1"/>
</dbReference>
<dbReference type="SUPFAM" id="SSF55826">
    <property type="entry name" value="YbaK/ProRS associated domain"/>
    <property type="match status" value="1"/>
</dbReference>
<evidence type="ECO:0000313" key="4">
    <source>
        <dbReference type="Proteomes" id="UP000607645"/>
    </source>
</evidence>
<accession>A0A8J6M8F2</accession>
<proteinExistence type="inferred from homology"/>
<protein>
    <submittedName>
        <fullName evidence="3">Prolyl-tRNA synthetase associated domain-containing protein</fullName>
    </submittedName>
</protein>
<comment type="similarity">
    <text evidence="1">Belongs to the PRORSD1 family.</text>
</comment>